<gene>
    <name evidence="1" type="ORF">AYI70_g9995</name>
</gene>
<comment type="caution">
    <text evidence="1">The sequence shown here is derived from an EMBL/GenBank/DDBJ whole genome shotgun (WGS) entry which is preliminary data.</text>
</comment>
<organism evidence="1 2">
    <name type="scientific">Smittium culicis</name>
    <dbReference type="NCBI Taxonomy" id="133412"/>
    <lineage>
        <taxon>Eukaryota</taxon>
        <taxon>Fungi</taxon>
        <taxon>Fungi incertae sedis</taxon>
        <taxon>Zoopagomycota</taxon>
        <taxon>Kickxellomycotina</taxon>
        <taxon>Harpellomycetes</taxon>
        <taxon>Harpellales</taxon>
        <taxon>Legeriomycetaceae</taxon>
        <taxon>Smittium</taxon>
    </lineage>
</organism>
<dbReference type="AlphaFoldDB" id="A0A1R1X8N2"/>
<proteinExistence type="predicted"/>
<reference evidence="1 2" key="1">
    <citation type="submission" date="2017-01" db="EMBL/GenBank/DDBJ databases">
        <authorList>
            <person name="Mah S.A."/>
            <person name="Swanson W.J."/>
            <person name="Moy G.W."/>
            <person name="Vacquier V.D."/>
        </authorList>
    </citation>
    <scope>NUCLEOTIDE SEQUENCE [LARGE SCALE GENOMIC DNA]</scope>
    <source>
        <strain evidence="1 2">GSMNP</strain>
    </source>
</reference>
<protein>
    <submittedName>
        <fullName evidence="1">Uncharacterized protein</fullName>
    </submittedName>
</protein>
<evidence type="ECO:0000313" key="1">
    <source>
        <dbReference type="EMBL" id="OMJ10969.1"/>
    </source>
</evidence>
<dbReference type="Proteomes" id="UP000187283">
    <property type="component" value="Unassembled WGS sequence"/>
</dbReference>
<evidence type="ECO:0000313" key="2">
    <source>
        <dbReference type="Proteomes" id="UP000187283"/>
    </source>
</evidence>
<dbReference type="EMBL" id="LSSN01004762">
    <property type="protein sequence ID" value="OMJ10969.1"/>
    <property type="molecule type" value="Genomic_DNA"/>
</dbReference>
<accession>A0A1R1X8N2</accession>
<keyword evidence="2" id="KW-1185">Reference proteome</keyword>
<sequence length="88" mass="10713">MKAFFELQYEARNCMCTNAHQTIRCADSHEDSDRMYSGFAFNRENTLEIWPTRRGTIRLEKKKKLDRYFFYQDSKAEEMSALKQEWRN</sequence>
<name>A0A1R1X8N2_9FUNG</name>